<evidence type="ECO:0000313" key="2">
    <source>
        <dbReference type="EMBL" id="PWF27422.1"/>
    </source>
</evidence>
<keyword evidence="3" id="KW-1185">Reference proteome</keyword>
<dbReference type="SUPFAM" id="SSF55486">
    <property type="entry name" value="Metalloproteases ('zincins'), catalytic domain"/>
    <property type="match status" value="1"/>
</dbReference>
<proteinExistence type="predicted"/>
<dbReference type="InterPro" id="IPR038555">
    <property type="entry name" value="Zincin_1_sf"/>
</dbReference>
<sequence>MSQLLPLRSKARRRDRHGRGLRGPIIDGHLPAARTRADKFDDLIGYDLATFRAHLGSKMKHLDFGVLDVPETDPAPWEHGVPLARYLPFERPAKITGRIVFYRLPILQAAKRAPDPHLFIHDIVTEQLSSALGRDPEEIDYLRRS</sequence>
<dbReference type="RefSeq" id="WP_109092922.1">
    <property type="nucleotide sequence ID" value="NZ_JBQDDV010000008.1"/>
</dbReference>
<protein>
    <recommendedName>
        <fullName evidence="4">Peptidase</fullName>
    </recommendedName>
</protein>
<evidence type="ECO:0000313" key="3">
    <source>
        <dbReference type="Proteomes" id="UP000245283"/>
    </source>
</evidence>
<comment type="caution">
    <text evidence="2">The sequence shown here is derived from an EMBL/GenBank/DDBJ whole genome shotgun (WGS) entry which is preliminary data.</text>
</comment>
<organism evidence="2 3">
    <name type="scientific">Ancrocorticia populi</name>
    <dbReference type="NCBI Taxonomy" id="2175228"/>
    <lineage>
        <taxon>Bacteria</taxon>
        <taxon>Bacillati</taxon>
        <taxon>Actinomycetota</taxon>
        <taxon>Actinomycetes</taxon>
        <taxon>Actinomycetales</taxon>
        <taxon>Actinomycetaceae</taxon>
        <taxon>Ancrocorticia</taxon>
    </lineage>
</organism>
<evidence type="ECO:0008006" key="4">
    <source>
        <dbReference type="Google" id="ProtNLM"/>
    </source>
</evidence>
<dbReference type="AlphaFoldDB" id="A0A2V1K9G6"/>
<name>A0A2V1K9G6_9ACTO</name>
<dbReference type="EMBL" id="QETB01000001">
    <property type="protein sequence ID" value="PWF27422.1"/>
    <property type="molecule type" value="Genomic_DNA"/>
</dbReference>
<dbReference type="CDD" id="cd12954">
    <property type="entry name" value="MMP_TTHA0227_like_1"/>
    <property type="match status" value="1"/>
</dbReference>
<dbReference type="Gene3D" id="3.30.2010.20">
    <property type="match status" value="1"/>
</dbReference>
<evidence type="ECO:0000256" key="1">
    <source>
        <dbReference type="SAM" id="MobiDB-lite"/>
    </source>
</evidence>
<reference evidence="3" key="1">
    <citation type="submission" date="2018-05" db="EMBL/GenBank/DDBJ databases">
        <authorList>
            <person name="Li Y."/>
        </authorList>
    </citation>
    <scope>NUCLEOTIDE SEQUENCE [LARGE SCALE GENOMIC DNA]</scope>
    <source>
        <strain evidence="3">sk1b4</strain>
    </source>
</reference>
<feature type="compositionally biased region" description="Basic residues" evidence="1">
    <location>
        <begin position="9"/>
        <end position="20"/>
    </location>
</feature>
<dbReference type="Proteomes" id="UP000245283">
    <property type="component" value="Unassembled WGS sequence"/>
</dbReference>
<gene>
    <name evidence="2" type="ORF">DD236_03295</name>
</gene>
<dbReference type="OrthoDB" id="4966605at2"/>
<accession>A0A2V1K9G6</accession>
<feature type="region of interest" description="Disordered" evidence="1">
    <location>
        <begin position="1"/>
        <end position="21"/>
    </location>
</feature>